<sequence length="82" mass="9537">MVGERENRTDCGEYRLRSGAQMCTELAVGIGLFMLSDNIYLRRCQRISPSLGDGVTRGRWRRYDIGKELRDCRYQEGLFLEV</sequence>
<proteinExistence type="predicted"/>
<reference evidence="1 2" key="1">
    <citation type="submission" date="2019-04" db="EMBL/GenBank/DDBJ databases">
        <authorList>
            <consortium name="DOE Joint Genome Institute"/>
            <person name="Mondo S."/>
            <person name="Kjaerbolling I."/>
            <person name="Vesth T."/>
            <person name="Frisvad J.C."/>
            <person name="Nybo J.L."/>
            <person name="Theobald S."/>
            <person name="Kildgaard S."/>
            <person name="Isbrandt T."/>
            <person name="Kuo A."/>
            <person name="Sato A."/>
            <person name="Lyhne E.K."/>
            <person name="Kogle M.E."/>
            <person name="Wiebenga A."/>
            <person name="Kun R.S."/>
            <person name="Lubbers R.J."/>
            <person name="Makela M.R."/>
            <person name="Barry K."/>
            <person name="Chovatia M."/>
            <person name="Clum A."/>
            <person name="Daum C."/>
            <person name="Haridas S."/>
            <person name="He G."/>
            <person name="LaButti K."/>
            <person name="Lipzen A."/>
            <person name="Riley R."/>
            <person name="Salamov A."/>
            <person name="Simmons B.A."/>
            <person name="Magnuson J.K."/>
            <person name="Henrissat B."/>
            <person name="Mortensen U.H."/>
            <person name="Larsen T.O."/>
            <person name="Devries R.P."/>
            <person name="Grigoriev I.V."/>
            <person name="Machida M."/>
            <person name="Baker S.E."/>
            <person name="Andersen M.R."/>
            <person name="Cantor M.N."/>
            <person name="Hua S.X."/>
        </authorList>
    </citation>
    <scope>NUCLEOTIDE SEQUENCE [LARGE SCALE GENOMIC DNA]</scope>
    <source>
        <strain evidence="1 2">CBS 119388</strain>
    </source>
</reference>
<evidence type="ECO:0000313" key="2">
    <source>
        <dbReference type="Proteomes" id="UP000325579"/>
    </source>
</evidence>
<dbReference type="AlphaFoldDB" id="A0A5N7DD50"/>
<dbReference type="Proteomes" id="UP000325579">
    <property type="component" value="Unassembled WGS sequence"/>
</dbReference>
<evidence type="ECO:0000313" key="1">
    <source>
        <dbReference type="EMBL" id="KAE8404321.1"/>
    </source>
</evidence>
<dbReference type="GeneID" id="43666586"/>
<accession>A0A5N7DD50</accession>
<dbReference type="EMBL" id="ML736768">
    <property type="protein sequence ID" value="KAE8404321.1"/>
    <property type="molecule type" value="Genomic_DNA"/>
</dbReference>
<keyword evidence="2" id="KW-1185">Reference proteome</keyword>
<gene>
    <name evidence="1" type="ORF">BDV37DRAFT_247658</name>
</gene>
<name>A0A5N7DD50_9EURO</name>
<organism evidence="1 2">
    <name type="scientific">Aspergillus pseudonomiae</name>
    <dbReference type="NCBI Taxonomy" id="1506151"/>
    <lineage>
        <taxon>Eukaryota</taxon>
        <taxon>Fungi</taxon>
        <taxon>Dikarya</taxon>
        <taxon>Ascomycota</taxon>
        <taxon>Pezizomycotina</taxon>
        <taxon>Eurotiomycetes</taxon>
        <taxon>Eurotiomycetidae</taxon>
        <taxon>Eurotiales</taxon>
        <taxon>Aspergillaceae</taxon>
        <taxon>Aspergillus</taxon>
        <taxon>Aspergillus subgen. Circumdati</taxon>
    </lineage>
</organism>
<protein>
    <submittedName>
        <fullName evidence="1">Uncharacterized protein</fullName>
    </submittedName>
</protein>
<dbReference type="RefSeq" id="XP_031941640.1">
    <property type="nucleotide sequence ID" value="XM_032081895.1"/>
</dbReference>